<accession>A0A0F9T7A1</accession>
<feature type="domain" description="DUF4326" evidence="1">
    <location>
        <begin position="4"/>
        <end position="80"/>
    </location>
</feature>
<sequence length="89" mass="10447">MVTRVVHCKREAYDILIDRSTEMGNPFRIGRDGTRKEVIAKYREWAPKQPWFQLALKRIRGKIIGCWCAPRPCHGDILAEFADMEADQW</sequence>
<evidence type="ECO:0000313" key="2">
    <source>
        <dbReference type="EMBL" id="KKN77095.1"/>
    </source>
</evidence>
<protein>
    <recommendedName>
        <fullName evidence="1">DUF4326 domain-containing protein</fullName>
    </recommendedName>
</protein>
<dbReference type="InterPro" id="IPR025475">
    <property type="entry name" value="DUF4326"/>
</dbReference>
<comment type="caution">
    <text evidence="2">The sequence shown here is derived from an EMBL/GenBank/DDBJ whole genome shotgun (WGS) entry which is preliminary data.</text>
</comment>
<name>A0A0F9T7A1_9ZZZZ</name>
<dbReference type="EMBL" id="LAZR01000285">
    <property type="protein sequence ID" value="KKN77095.1"/>
    <property type="molecule type" value="Genomic_DNA"/>
</dbReference>
<evidence type="ECO:0000259" key="1">
    <source>
        <dbReference type="Pfam" id="PF14216"/>
    </source>
</evidence>
<dbReference type="AlphaFoldDB" id="A0A0F9T7A1"/>
<proteinExistence type="predicted"/>
<reference evidence="2" key="1">
    <citation type="journal article" date="2015" name="Nature">
        <title>Complex archaea that bridge the gap between prokaryotes and eukaryotes.</title>
        <authorList>
            <person name="Spang A."/>
            <person name="Saw J.H."/>
            <person name="Jorgensen S.L."/>
            <person name="Zaremba-Niedzwiedzka K."/>
            <person name="Martijn J."/>
            <person name="Lind A.E."/>
            <person name="van Eijk R."/>
            <person name="Schleper C."/>
            <person name="Guy L."/>
            <person name="Ettema T.J."/>
        </authorList>
    </citation>
    <scope>NUCLEOTIDE SEQUENCE</scope>
</reference>
<dbReference type="Pfam" id="PF14216">
    <property type="entry name" value="DUF4326"/>
    <property type="match status" value="1"/>
</dbReference>
<organism evidence="2">
    <name type="scientific">marine sediment metagenome</name>
    <dbReference type="NCBI Taxonomy" id="412755"/>
    <lineage>
        <taxon>unclassified sequences</taxon>
        <taxon>metagenomes</taxon>
        <taxon>ecological metagenomes</taxon>
    </lineage>
</organism>
<gene>
    <name evidence="2" type="ORF">LCGC14_0364360</name>
</gene>